<proteinExistence type="inferred from homology"/>
<dbReference type="GO" id="GO:0000428">
    <property type="term" value="C:DNA-directed RNA polymerase complex"/>
    <property type="evidence" value="ECO:0007669"/>
    <property type="project" value="UniProtKB-KW"/>
</dbReference>
<dbReference type="NCBIfam" id="TIGR02027">
    <property type="entry name" value="rpoA"/>
    <property type="match status" value="1"/>
</dbReference>
<dbReference type="Gene3D" id="1.10.150.20">
    <property type="entry name" value="5' to 3' exonuclease, C-terminal subdomain"/>
    <property type="match status" value="1"/>
</dbReference>
<dbReference type="FunFam" id="3.30.1360.10:FF:000039">
    <property type="entry name" value="DNA-directed RNA polymerase subunit alpha"/>
    <property type="match status" value="1"/>
</dbReference>
<evidence type="ECO:0000256" key="10">
    <source>
        <dbReference type="ARBA" id="ARBA00048552"/>
    </source>
</evidence>
<dbReference type="Pfam" id="PF03118">
    <property type="entry name" value="RNA_pol_A_CTD"/>
    <property type="match status" value="1"/>
</dbReference>
<evidence type="ECO:0000313" key="13">
    <source>
        <dbReference type="EMBL" id="QBK49880.1"/>
    </source>
</evidence>
<dbReference type="Pfam" id="PF01000">
    <property type="entry name" value="RNA_pol_A_bac"/>
    <property type="match status" value="1"/>
</dbReference>
<keyword evidence="5 13" id="KW-0150">Chloroplast</keyword>
<evidence type="ECO:0000256" key="9">
    <source>
        <dbReference type="ARBA" id="ARBA00023163"/>
    </source>
</evidence>
<comment type="subcellular location">
    <subcellularLocation>
        <location evidence="2 11">Plastid</location>
        <location evidence="2 11">Chloroplast</location>
    </subcellularLocation>
</comment>
<dbReference type="AlphaFoldDB" id="A0A481Y278"/>
<feature type="region of interest" description="Alpha N-terminal domain (alpha-NTD)" evidence="11">
    <location>
        <begin position="1"/>
        <end position="240"/>
    </location>
</feature>
<evidence type="ECO:0000256" key="5">
    <source>
        <dbReference type="ARBA" id="ARBA00022528"/>
    </source>
</evidence>
<dbReference type="InterPro" id="IPR011262">
    <property type="entry name" value="DNA-dir_RNA_pol_insert"/>
</dbReference>
<organism evidence="13">
    <name type="scientific">Glaucidium palmatum</name>
    <dbReference type="NCBI Taxonomy" id="39106"/>
    <lineage>
        <taxon>Eukaryota</taxon>
        <taxon>Viridiplantae</taxon>
        <taxon>Streptophyta</taxon>
        <taxon>Embryophyta</taxon>
        <taxon>Tracheophyta</taxon>
        <taxon>Spermatophyta</taxon>
        <taxon>Magnoliopsida</taxon>
        <taxon>Ranunculales</taxon>
        <taxon>Ranunculaceae</taxon>
        <taxon>Glaucidioideae</taxon>
        <taxon>Glaucidium</taxon>
    </lineage>
</organism>
<comment type="similarity">
    <text evidence="3 11">Belongs to the RNA polymerase alpha chain family.</text>
</comment>
<dbReference type="Pfam" id="PF01193">
    <property type="entry name" value="RNA_pol_L"/>
    <property type="match status" value="1"/>
</dbReference>
<evidence type="ECO:0000259" key="12">
    <source>
        <dbReference type="SMART" id="SM00662"/>
    </source>
</evidence>
<name>A0A481Y278_9MAGN</name>
<feature type="region of interest" description="Alpha C-terminal domain (alpha-CTD)" evidence="11">
    <location>
        <begin position="269"/>
        <end position="332"/>
    </location>
</feature>
<evidence type="ECO:0000256" key="6">
    <source>
        <dbReference type="ARBA" id="ARBA00022640"/>
    </source>
</evidence>
<dbReference type="FunFam" id="2.170.120.12:FF:000001">
    <property type="entry name" value="DNA-directed RNA polymerase subunit alpha"/>
    <property type="match status" value="1"/>
</dbReference>
<dbReference type="InterPro" id="IPR036643">
    <property type="entry name" value="RNApol_insert_sf"/>
</dbReference>
<keyword evidence="7 11" id="KW-0808">Transferase</keyword>
<dbReference type="GeneID" id="39709241"/>
<comment type="function">
    <text evidence="1 11">DNA-dependent RNA polymerase catalyzes the transcription of DNA into RNA using the four ribonucleoside triphosphates as substrates.</text>
</comment>
<evidence type="ECO:0000256" key="3">
    <source>
        <dbReference type="ARBA" id="ARBA00007123"/>
    </source>
</evidence>
<dbReference type="InterPro" id="IPR011260">
    <property type="entry name" value="RNAP_asu_C"/>
</dbReference>
<dbReference type="GO" id="GO:0003899">
    <property type="term" value="F:DNA-directed RNA polymerase activity"/>
    <property type="evidence" value="ECO:0007669"/>
    <property type="project" value="UniProtKB-UniRule"/>
</dbReference>
<dbReference type="RefSeq" id="YP_009581643.1">
    <property type="nucleotide sequence ID" value="NC_041539.1"/>
</dbReference>
<comment type="domain">
    <text evidence="11">The N-terminal domain is essential for RNAP assembly and basal transcription, whereas the C-terminal domain is involved in interaction with transcriptional regulators and with upstream promoter elements.</text>
</comment>
<dbReference type="EMBL" id="MK569492">
    <property type="protein sequence ID" value="QBK49880.1"/>
    <property type="molecule type" value="Genomic_DNA"/>
</dbReference>
<dbReference type="CDD" id="cd06928">
    <property type="entry name" value="RNAP_alpha_NTD"/>
    <property type="match status" value="1"/>
</dbReference>
<geneLocation type="chloroplast" evidence="13"/>
<keyword evidence="8 11" id="KW-0548">Nucleotidyltransferase</keyword>
<evidence type="ECO:0000256" key="7">
    <source>
        <dbReference type="ARBA" id="ARBA00022679"/>
    </source>
</evidence>
<dbReference type="SMART" id="SM00662">
    <property type="entry name" value="RPOLD"/>
    <property type="match status" value="1"/>
</dbReference>
<keyword evidence="9 11" id="KW-0804">Transcription</keyword>
<evidence type="ECO:0000256" key="2">
    <source>
        <dbReference type="ARBA" id="ARBA00004229"/>
    </source>
</evidence>
<reference evidence="13" key="1">
    <citation type="submission" date="2019-02" db="EMBL/GenBank/DDBJ databases">
        <title>Chloroplast Genomic Data Provide New and Robust Insights into the Phylogeny and Evolution of the Ranunculacea.</title>
        <authorList>
            <person name="Zhai W."/>
            <person name="Duan X."/>
            <person name="Zhang R."/>
            <person name="Guo C."/>
            <person name="Li L."/>
            <person name="Xu G."/>
            <person name="Shan H."/>
            <person name="Kong H."/>
            <person name="Ren Y."/>
        </authorList>
    </citation>
    <scope>NUCLEOTIDE SEQUENCE</scope>
</reference>
<dbReference type="InterPro" id="IPR036603">
    <property type="entry name" value="RBP11-like"/>
</dbReference>
<dbReference type="SUPFAM" id="SSF47789">
    <property type="entry name" value="C-terminal domain of RNA polymerase alpha subunit"/>
    <property type="match status" value="1"/>
</dbReference>
<protein>
    <recommendedName>
        <fullName evidence="11">DNA-directed RNA polymerase subunit alpha</fullName>
        <shortName evidence="11">PEP</shortName>
        <ecNumber evidence="11">2.7.7.6</ecNumber>
    </recommendedName>
    <alternativeName>
        <fullName evidence="11">Plastid-encoded RNA polymerase subunit alpha</fullName>
        <shortName evidence="11">RNA polymerase subunit alpha</shortName>
    </alternativeName>
</protein>
<comment type="subunit">
    <text evidence="11">In plastids the minimal PEP RNA polymerase catalytic core is composed of four subunits: alpha, beta, beta', and beta''. When a (nuclear-encoded) sigma factor is associated with the core the holoenzyme is formed, which can initiate transcription.</text>
</comment>
<dbReference type="HAMAP" id="MF_00059">
    <property type="entry name" value="RNApol_bact_RpoA"/>
    <property type="match status" value="1"/>
</dbReference>
<evidence type="ECO:0000256" key="1">
    <source>
        <dbReference type="ARBA" id="ARBA00004026"/>
    </source>
</evidence>
<dbReference type="GO" id="GO:0006351">
    <property type="term" value="P:DNA-templated transcription"/>
    <property type="evidence" value="ECO:0007669"/>
    <property type="project" value="UniProtKB-UniRule"/>
</dbReference>
<comment type="catalytic activity">
    <reaction evidence="10 11">
        <text>RNA(n) + a ribonucleoside 5'-triphosphate = RNA(n+1) + diphosphate</text>
        <dbReference type="Rhea" id="RHEA:21248"/>
        <dbReference type="Rhea" id="RHEA-COMP:14527"/>
        <dbReference type="Rhea" id="RHEA-COMP:17342"/>
        <dbReference type="ChEBI" id="CHEBI:33019"/>
        <dbReference type="ChEBI" id="CHEBI:61557"/>
        <dbReference type="ChEBI" id="CHEBI:140395"/>
        <dbReference type="EC" id="2.7.7.6"/>
    </reaction>
</comment>
<evidence type="ECO:0000256" key="4">
    <source>
        <dbReference type="ARBA" id="ARBA00022478"/>
    </source>
</evidence>
<keyword evidence="6 13" id="KW-0934">Plastid</keyword>
<dbReference type="SUPFAM" id="SSF55257">
    <property type="entry name" value="RBP11-like subunits of RNA polymerase"/>
    <property type="match status" value="1"/>
</dbReference>
<sequence>MLREEVAVSTRTLQWKCVESRADSKRLYYGRFILSPLIKGQADTIGIAMRRALLGEIEGTCITRAKSEKIPHEYSTIVGIEESIHEILMNLKEIVLRSNLYGTRDASICVKGPGYVTAQDIISPPSVEIVDTTQHIARLTEPIYLCIGLQIERNRGYRLKTPNNAQEGSYPIDAVFMPVRNANHSIHSYVNGNEKQEILFIEIWTNGSLTPKEALYEASRNLIDLFIPFLHAEEQDICLEDNQNRVTLPFFTLHDGLDKLRKNKKEKEMELKCIFIDQSELPSRTYNCLKKSNIHTLLDLLNKSKEDLMKIEHFRIEDVRRILGILQKHLII</sequence>
<dbReference type="GO" id="GO:0046983">
    <property type="term" value="F:protein dimerization activity"/>
    <property type="evidence" value="ECO:0007669"/>
    <property type="project" value="InterPro"/>
</dbReference>
<gene>
    <name evidence="11 13" type="primary">rpoA</name>
</gene>
<dbReference type="SUPFAM" id="SSF56553">
    <property type="entry name" value="Insert subdomain of RNA polymerase alpha subunit"/>
    <property type="match status" value="1"/>
</dbReference>
<dbReference type="GO" id="GO:0003677">
    <property type="term" value="F:DNA binding"/>
    <property type="evidence" value="ECO:0007669"/>
    <property type="project" value="UniProtKB-UniRule"/>
</dbReference>
<dbReference type="EC" id="2.7.7.6" evidence="11"/>
<dbReference type="InterPro" id="IPR011263">
    <property type="entry name" value="DNA-dir_RNA_pol_RpoA/D/Rpb3"/>
</dbReference>
<evidence type="ECO:0000256" key="11">
    <source>
        <dbReference type="HAMAP-Rule" id="MF_00059"/>
    </source>
</evidence>
<keyword evidence="4 11" id="KW-0240">DNA-directed RNA polymerase</keyword>
<dbReference type="Gene3D" id="3.30.1360.10">
    <property type="entry name" value="RNA polymerase, RBP11-like subunit"/>
    <property type="match status" value="1"/>
</dbReference>
<accession>A0A481Y278</accession>
<feature type="domain" description="DNA-directed RNA polymerase RpoA/D/Rpb3-type" evidence="12">
    <location>
        <begin position="29"/>
        <end position="232"/>
    </location>
</feature>
<dbReference type="InterPro" id="IPR011773">
    <property type="entry name" value="DNA-dir_RpoA"/>
</dbReference>
<evidence type="ECO:0000256" key="8">
    <source>
        <dbReference type="ARBA" id="ARBA00022695"/>
    </source>
</evidence>
<dbReference type="Gene3D" id="2.170.120.12">
    <property type="entry name" value="DNA-directed RNA polymerase, insert domain"/>
    <property type="match status" value="1"/>
</dbReference>
<dbReference type="GO" id="GO:0009507">
    <property type="term" value="C:chloroplast"/>
    <property type="evidence" value="ECO:0007669"/>
    <property type="project" value="UniProtKB-SubCell"/>
</dbReference>